<name>A0A2K9NR61_BACTC</name>
<feature type="region of interest" description="Disordered" evidence="1">
    <location>
        <begin position="144"/>
        <end position="176"/>
    </location>
</feature>
<dbReference type="RefSeq" id="WP_102242529.1">
    <property type="nucleotide sequence ID" value="NZ_CP025704.1"/>
</dbReference>
<protein>
    <submittedName>
        <fullName evidence="2">Uncharacterized protein</fullName>
    </submittedName>
</protein>
<evidence type="ECO:0000256" key="1">
    <source>
        <dbReference type="SAM" id="MobiDB-lite"/>
    </source>
</evidence>
<proteinExistence type="predicted"/>
<gene>
    <name evidence="2" type="ORF">C0V70_03735</name>
</gene>
<dbReference type="KEGG" id="bsto:C0V70_03735"/>
<reference evidence="2 3" key="1">
    <citation type="submission" date="2018-01" db="EMBL/GenBank/DDBJ databases">
        <title>Complete genome sequence of Bacteriovorax stolpii DSM12778.</title>
        <authorList>
            <person name="Tang B."/>
            <person name="Chang J."/>
        </authorList>
    </citation>
    <scope>NUCLEOTIDE SEQUENCE [LARGE SCALE GENOMIC DNA]</scope>
    <source>
        <strain evidence="2 3">DSM 12778</strain>
    </source>
</reference>
<keyword evidence="3" id="KW-1185">Reference proteome</keyword>
<feature type="compositionally biased region" description="Acidic residues" evidence="1">
    <location>
        <begin position="144"/>
        <end position="153"/>
    </location>
</feature>
<sequence>MTQILVLTEDQKVNSVIQNGLFEKYGTEVIVRNGVSEAISMLDILPAIEMIVCRDKLAPRIFDYLIKNKENFESDVKVVVLGELESKYPHVSFIPNKANFQKVIAHLGFVMGKENSPQIFEVEQPQTSPPVFAPIPAPVEVQEEIPENEEEDNSDKTTVFRSPLLEKKPPTVKKTGDPTGSPVYIAISMKYFLTLPETKMDFNLYSRVKKGEGFEYNVKIASGTKIARADLDRMLVRGGKELYVAQEDYKKANELLSGFFLDRFKRVSNIQERMQLNSDSYEILLDVFKNGTLDKYNVEIIKEVLKSMDFLLKSPNPLEAFLVGLKNTKLSYGYAHSYMGCLLLFAVMGKFSWSQDQTRNKILYLALFHDLALNSDRLIKAHHSPAERAKLSEDDLAVVNGHADAAAAILETIIKSSKEVPSIVREHHGMRNGRGFPESLSLGISPLTMSYIVIEDFVTRFMEKVEKEEITKEMMVAISEELKNKYVKLTYADVAEELQKFLKDR</sequence>
<evidence type="ECO:0000313" key="3">
    <source>
        <dbReference type="Proteomes" id="UP000235584"/>
    </source>
</evidence>
<organism evidence="2 3">
    <name type="scientific">Bacteriovorax stolpii</name>
    <name type="common">Bdellovibrio stolpii</name>
    <dbReference type="NCBI Taxonomy" id="960"/>
    <lineage>
        <taxon>Bacteria</taxon>
        <taxon>Pseudomonadati</taxon>
        <taxon>Bdellovibrionota</taxon>
        <taxon>Bacteriovoracia</taxon>
        <taxon>Bacteriovoracales</taxon>
        <taxon>Bacteriovoracaceae</taxon>
        <taxon>Bacteriovorax</taxon>
    </lineage>
</organism>
<evidence type="ECO:0000313" key="2">
    <source>
        <dbReference type="EMBL" id="AUN97234.1"/>
    </source>
</evidence>
<dbReference type="AlphaFoldDB" id="A0A2K9NR61"/>
<dbReference type="OrthoDB" id="9764808at2"/>
<dbReference type="Proteomes" id="UP000235584">
    <property type="component" value="Chromosome"/>
</dbReference>
<dbReference type="EMBL" id="CP025704">
    <property type="protein sequence ID" value="AUN97234.1"/>
    <property type="molecule type" value="Genomic_DNA"/>
</dbReference>
<accession>A0A2K9NR61</accession>
<dbReference type="Gene3D" id="1.10.3210.10">
    <property type="entry name" value="Hypothetical protein af1432"/>
    <property type="match status" value="1"/>
</dbReference>